<feature type="transmembrane region" description="Helical" evidence="8">
    <location>
        <begin position="297"/>
        <end position="317"/>
    </location>
</feature>
<name>A0A919YKN0_9BACL</name>
<accession>A0A919YKN0</accession>
<evidence type="ECO:0000313" key="9">
    <source>
        <dbReference type="EMBL" id="GIP14950.1"/>
    </source>
</evidence>
<evidence type="ECO:0000256" key="7">
    <source>
        <dbReference type="ARBA" id="ARBA00023136"/>
    </source>
</evidence>
<protein>
    <submittedName>
        <fullName evidence="9">Germination protein XA</fullName>
    </submittedName>
</protein>
<dbReference type="Pfam" id="PF03845">
    <property type="entry name" value="Spore_permease"/>
    <property type="match status" value="1"/>
</dbReference>
<keyword evidence="5 8" id="KW-0812">Transmembrane</keyword>
<keyword evidence="7 8" id="KW-0472">Membrane</keyword>
<dbReference type="GO" id="GO:0009847">
    <property type="term" value="P:spore germination"/>
    <property type="evidence" value="ECO:0007669"/>
    <property type="project" value="InterPro"/>
</dbReference>
<dbReference type="AlphaFoldDB" id="A0A919YKN0"/>
<evidence type="ECO:0000256" key="1">
    <source>
        <dbReference type="ARBA" id="ARBA00004141"/>
    </source>
</evidence>
<comment type="subcellular location">
    <subcellularLocation>
        <location evidence="1">Membrane</location>
        <topology evidence="1">Multi-pass membrane protein</topology>
    </subcellularLocation>
</comment>
<dbReference type="PANTHER" id="PTHR34975">
    <property type="entry name" value="SPORE GERMINATION PROTEIN A2"/>
    <property type="match status" value="1"/>
</dbReference>
<feature type="transmembrane region" description="Helical" evidence="8">
    <location>
        <begin position="118"/>
        <end position="137"/>
    </location>
</feature>
<comment type="similarity">
    <text evidence="2">Belongs to the amino acid-polyamine-organocation (APC) superfamily. Spore germination protein (SGP) (TC 2.A.3.9) family.</text>
</comment>
<sequence>MKEKLYPFHVSLLVYMIQTGVIIFSLPRLLAQHMGYNGWITLFAYTGVVMLNIYLISLVYRLSNGKSIFQIIEQALPKVIVLPLYFILVSVWTMLGCLVAKQYVFIFQAFVFPTTHPMFMKFLVDVLAYLLIIKGIYNISKAATSFFWLVIWTLLLLLFFVKNFQWVNLTPFFFQESTDFFLGGLSIFSSFLGYELALLLFPYVEKNKSFIKAVHIGNLLTAITYITVSLTCFGFYSFNQLQGMKYPVIDLLAQIKFPFVERVDNIIFSLFLFTTLITIVAYIWAAKETVHRVIPRANSKWLAGTIVGIAFAVAWIPDVLNEVELWIKYLGYMEIGIAFGLPLFLLIILLLSKGGKKHV</sequence>
<keyword evidence="3" id="KW-0813">Transport</keyword>
<evidence type="ECO:0000256" key="5">
    <source>
        <dbReference type="ARBA" id="ARBA00022692"/>
    </source>
</evidence>
<keyword evidence="4" id="KW-0309">Germination</keyword>
<evidence type="ECO:0000256" key="8">
    <source>
        <dbReference type="SAM" id="Phobius"/>
    </source>
</evidence>
<evidence type="ECO:0000256" key="4">
    <source>
        <dbReference type="ARBA" id="ARBA00022544"/>
    </source>
</evidence>
<keyword evidence="6 8" id="KW-1133">Transmembrane helix</keyword>
<keyword evidence="10" id="KW-1185">Reference proteome</keyword>
<dbReference type="Proteomes" id="UP000683139">
    <property type="component" value="Unassembled WGS sequence"/>
</dbReference>
<feature type="transmembrane region" description="Helical" evidence="8">
    <location>
        <begin position="81"/>
        <end position="106"/>
    </location>
</feature>
<dbReference type="PANTHER" id="PTHR34975:SF2">
    <property type="entry name" value="SPORE GERMINATION PROTEIN A2"/>
    <property type="match status" value="1"/>
</dbReference>
<feature type="transmembrane region" description="Helical" evidence="8">
    <location>
        <begin position="329"/>
        <end position="351"/>
    </location>
</feature>
<evidence type="ECO:0000313" key="10">
    <source>
        <dbReference type="Proteomes" id="UP000683139"/>
    </source>
</evidence>
<reference evidence="9" key="1">
    <citation type="submission" date="2021-03" db="EMBL/GenBank/DDBJ databases">
        <title>Antimicrobial resistance genes in bacteria isolated from Japanese honey, and their potential for conferring macrolide and lincosamide resistance in the American foulbrood pathogen Paenibacillus larvae.</title>
        <authorList>
            <person name="Okamoto M."/>
            <person name="Kumagai M."/>
            <person name="Kanamori H."/>
            <person name="Takamatsu D."/>
        </authorList>
    </citation>
    <scope>NUCLEOTIDE SEQUENCE</scope>
    <source>
        <strain evidence="9">J40TS1</strain>
    </source>
</reference>
<feature type="transmembrane region" description="Helical" evidence="8">
    <location>
        <begin position="144"/>
        <end position="161"/>
    </location>
</feature>
<dbReference type="EMBL" id="BOSE01000001">
    <property type="protein sequence ID" value="GIP14950.1"/>
    <property type="molecule type" value="Genomic_DNA"/>
</dbReference>
<feature type="transmembrane region" description="Helical" evidence="8">
    <location>
        <begin position="216"/>
        <end position="238"/>
    </location>
</feature>
<feature type="transmembrane region" description="Helical" evidence="8">
    <location>
        <begin position="12"/>
        <end position="30"/>
    </location>
</feature>
<feature type="transmembrane region" description="Helical" evidence="8">
    <location>
        <begin position="181"/>
        <end position="204"/>
    </location>
</feature>
<organism evidence="9 10">
    <name type="scientific">Paenibacillus montaniterrae</name>
    <dbReference type="NCBI Taxonomy" id="429341"/>
    <lineage>
        <taxon>Bacteria</taxon>
        <taxon>Bacillati</taxon>
        <taxon>Bacillota</taxon>
        <taxon>Bacilli</taxon>
        <taxon>Bacillales</taxon>
        <taxon>Paenibacillaceae</taxon>
        <taxon>Paenibacillus</taxon>
    </lineage>
</organism>
<feature type="transmembrane region" description="Helical" evidence="8">
    <location>
        <begin position="36"/>
        <end position="60"/>
    </location>
</feature>
<feature type="transmembrane region" description="Helical" evidence="8">
    <location>
        <begin position="266"/>
        <end position="285"/>
    </location>
</feature>
<dbReference type="InterPro" id="IPR004761">
    <property type="entry name" value="Spore_GerAB"/>
</dbReference>
<comment type="caution">
    <text evidence="9">The sequence shown here is derived from an EMBL/GenBank/DDBJ whole genome shotgun (WGS) entry which is preliminary data.</text>
</comment>
<evidence type="ECO:0000256" key="2">
    <source>
        <dbReference type="ARBA" id="ARBA00007998"/>
    </source>
</evidence>
<proteinExistence type="inferred from homology"/>
<dbReference type="GO" id="GO:0016020">
    <property type="term" value="C:membrane"/>
    <property type="evidence" value="ECO:0007669"/>
    <property type="project" value="UniProtKB-SubCell"/>
</dbReference>
<evidence type="ECO:0000256" key="3">
    <source>
        <dbReference type="ARBA" id="ARBA00022448"/>
    </source>
</evidence>
<gene>
    <name evidence="9" type="primary">gerIB</name>
    <name evidence="9" type="ORF">J40TS1_05920</name>
</gene>
<dbReference type="RefSeq" id="WP_213513125.1">
    <property type="nucleotide sequence ID" value="NZ_BOSE01000001.1"/>
</dbReference>
<evidence type="ECO:0000256" key="6">
    <source>
        <dbReference type="ARBA" id="ARBA00022989"/>
    </source>
</evidence>